<dbReference type="AlphaFoldDB" id="A0A4Y4D2F6"/>
<proteinExistence type="predicted"/>
<keyword evidence="3 6" id="KW-0812">Transmembrane</keyword>
<dbReference type="GO" id="GO:0005886">
    <property type="term" value="C:plasma membrane"/>
    <property type="evidence" value="ECO:0007669"/>
    <property type="project" value="UniProtKB-SubCell"/>
</dbReference>
<reference evidence="7 8" key="1">
    <citation type="submission" date="2019-06" db="EMBL/GenBank/DDBJ databases">
        <title>Whole genome shotgun sequence of Kocuria varians NBRC 15358.</title>
        <authorList>
            <person name="Hosoyama A."/>
            <person name="Uohara A."/>
            <person name="Ohji S."/>
            <person name="Ichikawa N."/>
        </authorList>
    </citation>
    <scope>NUCLEOTIDE SEQUENCE [LARGE SCALE GENOMIC DNA]</scope>
    <source>
        <strain evidence="7 8">NBRC 15358</strain>
    </source>
</reference>
<dbReference type="STRING" id="1272.GCA_900014985_01402"/>
<dbReference type="EMBL" id="BJNW01000002">
    <property type="protein sequence ID" value="GEC98129.1"/>
    <property type="molecule type" value="Genomic_DNA"/>
</dbReference>
<name>A0A4Y4D2F6_KOCVA</name>
<dbReference type="GO" id="GO:0015171">
    <property type="term" value="F:amino acid transmembrane transporter activity"/>
    <property type="evidence" value="ECO:0007669"/>
    <property type="project" value="TreeGrafter"/>
</dbReference>
<accession>A0A4Y4D2F6</accession>
<feature type="transmembrane region" description="Helical" evidence="6">
    <location>
        <begin position="152"/>
        <end position="174"/>
    </location>
</feature>
<gene>
    <name evidence="7" type="ORF">KVA01_02840</name>
</gene>
<protein>
    <submittedName>
        <fullName evidence="7">Lysine transporter LysE</fullName>
    </submittedName>
</protein>
<comment type="subcellular location">
    <subcellularLocation>
        <location evidence="1">Cell membrane</location>
        <topology evidence="1">Multi-pass membrane protein</topology>
    </subcellularLocation>
</comment>
<comment type="caution">
    <text evidence="7">The sequence shown here is derived from an EMBL/GenBank/DDBJ whole genome shotgun (WGS) entry which is preliminary data.</text>
</comment>
<evidence type="ECO:0000256" key="6">
    <source>
        <dbReference type="SAM" id="Phobius"/>
    </source>
</evidence>
<sequence length="212" mass="21654">MDVTLMLQFWVLGFLLVLIPGPDWACAIGAGLRARSATPSVLGMLSGYVVVVSVVAVGLGALVTEYPVALTTMSLVGAAYLLYLGATTLRTRASSGIGAIATEAPVGSGGGSAEFFKGMGVSTLNPKGLLLLMALLPQFVSPHGWLSTGQMLVLGGLHVLNCAVVYFAVALLSRRLLGSHPGASTVMTRLAGVMMLVVALGILAEKAGELLG</sequence>
<dbReference type="PANTHER" id="PTHR30086">
    <property type="entry name" value="ARGININE EXPORTER PROTEIN ARGO"/>
    <property type="match status" value="1"/>
</dbReference>
<organism evidence="7 8">
    <name type="scientific">Kocuria varians</name>
    <name type="common">Micrococcus varians</name>
    <dbReference type="NCBI Taxonomy" id="1272"/>
    <lineage>
        <taxon>Bacteria</taxon>
        <taxon>Bacillati</taxon>
        <taxon>Actinomycetota</taxon>
        <taxon>Actinomycetes</taxon>
        <taxon>Micrococcales</taxon>
        <taxon>Micrococcaceae</taxon>
        <taxon>Kocuria</taxon>
    </lineage>
</organism>
<evidence type="ECO:0000256" key="5">
    <source>
        <dbReference type="ARBA" id="ARBA00023136"/>
    </source>
</evidence>
<keyword evidence="4 6" id="KW-1133">Transmembrane helix</keyword>
<evidence type="ECO:0000313" key="7">
    <source>
        <dbReference type="EMBL" id="GEC98129.1"/>
    </source>
</evidence>
<dbReference type="OrthoDB" id="9814990at2"/>
<feature type="transmembrane region" description="Helical" evidence="6">
    <location>
        <begin position="68"/>
        <end position="86"/>
    </location>
</feature>
<evidence type="ECO:0000256" key="4">
    <source>
        <dbReference type="ARBA" id="ARBA00022989"/>
    </source>
</evidence>
<keyword evidence="8" id="KW-1185">Reference proteome</keyword>
<evidence type="ECO:0000256" key="1">
    <source>
        <dbReference type="ARBA" id="ARBA00004651"/>
    </source>
</evidence>
<dbReference type="RefSeq" id="WP_068469157.1">
    <property type="nucleotide sequence ID" value="NZ_BJNW01000002.1"/>
</dbReference>
<evidence type="ECO:0000256" key="2">
    <source>
        <dbReference type="ARBA" id="ARBA00022475"/>
    </source>
</evidence>
<keyword evidence="5 6" id="KW-0472">Membrane</keyword>
<dbReference type="PANTHER" id="PTHR30086:SF20">
    <property type="entry name" value="ARGININE EXPORTER PROTEIN ARGO-RELATED"/>
    <property type="match status" value="1"/>
</dbReference>
<feature type="transmembrane region" description="Helical" evidence="6">
    <location>
        <begin position="6"/>
        <end position="29"/>
    </location>
</feature>
<feature type="transmembrane region" description="Helical" evidence="6">
    <location>
        <begin position="129"/>
        <end position="146"/>
    </location>
</feature>
<evidence type="ECO:0000256" key="3">
    <source>
        <dbReference type="ARBA" id="ARBA00022692"/>
    </source>
</evidence>
<keyword evidence="2" id="KW-1003">Cell membrane</keyword>
<dbReference type="Pfam" id="PF01810">
    <property type="entry name" value="LysE"/>
    <property type="match status" value="1"/>
</dbReference>
<feature type="transmembrane region" description="Helical" evidence="6">
    <location>
        <begin position="186"/>
        <end position="204"/>
    </location>
</feature>
<dbReference type="Proteomes" id="UP000315730">
    <property type="component" value="Unassembled WGS sequence"/>
</dbReference>
<feature type="transmembrane region" description="Helical" evidence="6">
    <location>
        <begin position="41"/>
        <end position="62"/>
    </location>
</feature>
<dbReference type="InterPro" id="IPR001123">
    <property type="entry name" value="LeuE-type"/>
</dbReference>
<evidence type="ECO:0000313" key="8">
    <source>
        <dbReference type="Proteomes" id="UP000315730"/>
    </source>
</evidence>